<dbReference type="AlphaFoldDB" id="A0A2T5RNR9"/>
<accession>A0A2T5RNR9</accession>
<evidence type="ECO:0000313" key="7">
    <source>
        <dbReference type="Proteomes" id="UP000244089"/>
    </source>
</evidence>
<feature type="short sequence motif" description="GXGXXG" evidence="4">
    <location>
        <begin position="8"/>
        <end position="13"/>
    </location>
</feature>
<reference evidence="6 7" key="1">
    <citation type="submission" date="2018-04" db="EMBL/GenBank/DDBJ databases">
        <title>Subsurface microbial communities from deep shales in Ohio and West Virginia, USA.</title>
        <authorList>
            <person name="Wrighton K."/>
        </authorList>
    </citation>
    <scope>NUCLEOTIDE SEQUENCE [LARGE SCALE GENOMIC DNA]</scope>
    <source>
        <strain evidence="6 7">WC1</strain>
    </source>
</reference>
<evidence type="ECO:0000256" key="3">
    <source>
        <dbReference type="ARBA" id="ARBA00023098"/>
    </source>
</evidence>
<keyword evidence="3 4" id="KW-0443">Lipid metabolism</keyword>
<feature type="domain" description="PNPLA" evidence="5">
    <location>
        <begin position="4"/>
        <end position="191"/>
    </location>
</feature>
<dbReference type="InterPro" id="IPR050301">
    <property type="entry name" value="NTE"/>
</dbReference>
<evidence type="ECO:0000256" key="1">
    <source>
        <dbReference type="ARBA" id="ARBA00022801"/>
    </source>
</evidence>
<dbReference type="GO" id="GO:0016042">
    <property type="term" value="P:lipid catabolic process"/>
    <property type="evidence" value="ECO:0007669"/>
    <property type="project" value="UniProtKB-UniRule"/>
</dbReference>
<dbReference type="RefSeq" id="WP_108138654.1">
    <property type="nucleotide sequence ID" value="NZ_QAXS01000005.1"/>
</dbReference>
<feature type="short sequence motif" description="DGA/G" evidence="4">
    <location>
        <begin position="178"/>
        <end position="180"/>
    </location>
</feature>
<comment type="caution">
    <text evidence="6">The sequence shown here is derived from an EMBL/GenBank/DDBJ whole genome shotgun (WGS) entry which is preliminary data.</text>
</comment>
<dbReference type="EMBL" id="QAXS01000005">
    <property type="protein sequence ID" value="PTW01290.1"/>
    <property type="molecule type" value="Genomic_DNA"/>
</dbReference>
<keyword evidence="2 4" id="KW-0442">Lipid degradation</keyword>
<dbReference type="PANTHER" id="PTHR14226:SF25">
    <property type="entry name" value="PHOSPHOESTERASE"/>
    <property type="match status" value="1"/>
</dbReference>
<feature type="active site" description="Nucleophile" evidence="4">
    <location>
        <position position="37"/>
    </location>
</feature>
<dbReference type="OrthoDB" id="9770965at2"/>
<dbReference type="SUPFAM" id="SSF52151">
    <property type="entry name" value="FabD/lysophospholipase-like"/>
    <property type="match status" value="1"/>
</dbReference>
<evidence type="ECO:0000313" key="6">
    <source>
        <dbReference type="EMBL" id="PTW01290.1"/>
    </source>
</evidence>
<dbReference type="Gene3D" id="3.40.1090.10">
    <property type="entry name" value="Cytosolic phospholipase A2 catalytic domain"/>
    <property type="match status" value="2"/>
</dbReference>
<keyword evidence="1 4" id="KW-0378">Hydrolase</keyword>
<feature type="short sequence motif" description="GXSXG" evidence="4">
    <location>
        <begin position="35"/>
        <end position="39"/>
    </location>
</feature>
<dbReference type="CDD" id="cd07209">
    <property type="entry name" value="Pat_hypo_Ecoli_Z1214_like"/>
    <property type="match status" value="1"/>
</dbReference>
<dbReference type="PANTHER" id="PTHR14226">
    <property type="entry name" value="NEUROPATHY TARGET ESTERASE/SWISS CHEESE D.MELANOGASTER"/>
    <property type="match status" value="1"/>
</dbReference>
<gene>
    <name evidence="6" type="ORF">C8C76_10568</name>
</gene>
<name>A0A2T5RNR9_9FIRM</name>
<evidence type="ECO:0000256" key="4">
    <source>
        <dbReference type="PROSITE-ProRule" id="PRU01161"/>
    </source>
</evidence>
<evidence type="ECO:0000256" key="2">
    <source>
        <dbReference type="ARBA" id="ARBA00022963"/>
    </source>
</evidence>
<dbReference type="Proteomes" id="UP000244089">
    <property type="component" value="Unassembled WGS sequence"/>
</dbReference>
<dbReference type="GO" id="GO:0016787">
    <property type="term" value="F:hydrolase activity"/>
    <property type="evidence" value="ECO:0007669"/>
    <property type="project" value="UniProtKB-UniRule"/>
</dbReference>
<proteinExistence type="predicted"/>
<dbReference type="PROSITE" id="PS51635">
    <property type="entry name" value="PNPLA"/>
    <property type="match status" value="1"/>
</dbReference>
<evidence type="ECO:0000259" key="5">
    <source>
        <dbReference type="PROSITE" id="PS51635"/>
    </source>
</evidence>
<protein>
    <submittedName>
        <fullName evidence="6">NTE family protein</fullName>
    </submittedName>
</protein>
<feature type="active site" description="Proton acceptor" evidence="4">
    <location>
        <position position="178"/>
    </location>
</feature>
<dbReference type="Pfam" id="PF01734">
    <property type="entry name" value="Patatin"/>
    <property type="match status" value="1"/>
</dbReference>
<dbReference type="InterPro" id="IPR016035">
    <property type="entry name" value="Acyl_Trfase/lysoPLipase"/>
</dbReference>
<organism evidence="6 7">
    <name type="scientific">Halanaerobium saccharolyticum</name>
    <dbReference type="NCBI Taxonomy" id="43595"/>
    <lineage>
        <taxon>Bacteria</taxon>
        <taxon>Bacillati</taxon>
        <taxon>Bacillota</taxon>
        <taxon>Clostridia</taxon>
        <taxon>Halanaerobiales</taxon>
        <taxon>Halanaerobiaceae</taxon>
        <taxon>Halanaerobium</taxon>
    </lineage>
</organism>
<dbReference type="InterPro" id="IPR002641">
    <property type="entry name" value="PNPLA_dom"/>
</dbReference>
<sequence>MYGLVLEGGGAKGAYHIGALKALKELNIEIEAVAGTSIGAINGAMFVQDKLDIAYDYWYNISTSKVLDIEDKYLSEFLNLSINQNNLSYFISKAREVFQNRGLDNSFLRNILEENIDEASLRKSKIDFAIVTLSLSDLKPLELFLEDIPEGKVVDYIMASSYLPAFKMQRIDGKILLDGGFYENLPIKTLQNKGYKKLIAIRTYGLGDIEKKTDEDKELIFINPSQELGRMLNFDQQNARKNIKMGYYDTLRYFKELAGDKYYLNIKENESYFIDYLLSLDREIIKKLLKQLSLAEEPYLRSFFENLIPKLVNLLEIDYQSSYTVIVIRLLEELAASLNIDRYKIYSFEELLKSVRANYQKQDKSLAKKLPAFIKTSNLLPGQLKKDLLIDIAEKLFIQTGGSNSNE</sequence>